<dbReference type="EMBL" id="LAZR01006931">
    <property type="protein sequence ID" value="KKM88638.1"/>
    <property type="molecule type" value="Genomic_DNA"/>
</dbReference>
<comment type="caution">
    <text evidence="1">The sequence shown here is derived from an EMBL/GenBank/DDBJ whole genome shotgun (WGS) entry which is preliminary data.</text>
</comment>
<accession>A0A0F9L4N3</accession>
<protein>
    <submittedName>
        <fullName evidence="1">Uncharacterized protein</fullName>
    </submittedName>
</protein>
<evidence type="ECO:0000313" key="1">
    <source>
        <dbReference type="EMBL" id="KKM88638.1"/>
    </source>
</evidence>
<organism evidence="1">
    <name type="scientific">marine sediment metagenome</name>
    <dbReference type="NCBI Taxonomy" id="412755"/>
    <lineage>
        <taxon>unclassified sequences</taxon>
        <taxon>metagenomes</taxon>
        <taxon>ecological metagenomes</taxon>
    </lineage>
</organism>
<proteinExistence type="predicted"/>
<gene>
    <name evidence="1" type="ORF">LCGC14_1256650</name>
</gene>
<sequence length="53" mass="6238">MIDLGYGDMWKSFEEQAKEENWPEEKRDRIAKEISDGINIEIKELAELGILKK</sequence>
<reference evidence="1" key="1">
    <citation type="journal article" date="2015" name="Nature">
        <title>Complex archaea that bridge the gap between prokaryotes and eukaryotes.</title>
        <authorList>
            <person name="Spang A."/>
            <person name="Saw J.H."/>
            <person name="Jorgensen S.L."/>
            <person name="Zaremba-Niedzwiedzka K."/>
            <person name="Martijn J."/>
            <person name="Lind A.E."/>
            <person name="van Eijk R."/>
            <person name="Schleper C."/>
            <person name="Guy L."/>
            <person name="Ettema T.J."/>
        </authorList>
    </citation>
    <scope>NUCLEOTIDE SEQUENCE</scope>
</reference>
<name>A0A0F9L4N3_9ZZZZ</name>
<dbReference type="AlphaFoldDB" id="A0A0F9L4N3"/>